<keyword evidence="1" id="KW-0134">Cell wall</keyword>
<evidence type="ECO:0000256" key="4">
    <source>
        <dbReference type="ARBA" id="ARBA00023088"/>
    </source>
</evidence>
<evidence type="ECO:0000256" key="7">
    <source>
        <dbReference type="SAM" id="SignalP"/>
    </source>
</evidence>
<dbReference type="InterPro" id="IPR026466">
    <property type="entry name" value="Fim_isopep_form_D2_dom"/>
</dbReference>
<evidence type="ECO:0000256" key="5">
    <source>
        <dbReference type="SAM" id="MobiDB-lite"/>
    </source>
</evidence>
<dbReference type="STRING" id="78345.BMERY_0948"/>
<keyword evidence="11" id="KW-1185">Reference proteome</keyword>
<gene>
    <name evidence="10" type="ORF">BMERY_0948</name>
</gene>
<dbReference type="RefSeq" id="WP_081888425.1">
    <property type="nucleotide sequence ID" value="NZ_JGZC01000006.1"/>
</dbReference>
<dbReference type="AlphaFoldDB" id="A0A087BHF0"/>
<evidence type="ECO:0000313" key="10">
    <source>
        <dbReference type="EMBL" id="KFI70450.1"/>
    </source>
</evidence>
<dbReference type="Pfam" id="PF17802">
    <property type="entry name" value="SpaA"/>
    <property type="match status" value="1"/>
</dbReference>
<sequence length="556" mass="57724">MRMRKLFASIAAVATMLGGMAFGVMSAAAADSNQTITIHNSQSGARLGLSQIATFSNKQSTEADGKKTAFVDVNTVTGMEKAVYLAAAAAKNVTALPTEYGVVSGTGDAADYSATNPAAYVATFDANTLRKFADELDRYLTADAQYTVNGSTPSGSDVTLSMPEGWYAVKDTKNAQSVKGSTAIVATTVAGADGLTIASPYEEGQQNITEPGQVNAKSEDKPAGDKTSDKNGTAVGVGDSVRYTLTSYVPTNYYEANTTYNVTFKDVPGTGLTVNRNTADFKVNGTQIGTQAGQVNAVFGGELTNESSSFDGDGTKFFTVSLDKDAIETALGNNPVAAANGYYKLELTYTAKVNAAAGGVLENTYHEGDATHTNTVKTGSFSFQKIGVGDDKAGLNGAEFKIYKTGANGDKTGEPLWFTAAGGTYKLSATQETATGNTQTLVTATVDGTKGKLVANGLAAGTYVVEETKAPTGYAENLEVTFNVTVKNDGIAELVQDAKHQVDPKTGTVLNVKSITQLPLTGAAGTALFTVIGVLLVGAAMTVLVKSRSVKHQLER</sequence>
<evidence type="ECO:0000256" key="1">
    <source>
        <dbReference type="ARBA" id="ARBA00022512"/>
    </source>
</evidence>
<dbReference type="OrthoDB" id="3240140at2"/>
<proteinExistence type="predicted"/>
<feature type="compositionally biased region" description="Polar residues" evidence="5">
    <location>
        <begin position="204"/>
        <end position="216"/>
    </location>
</feature>
<dbReference type="EMBL" id="JGZC01000006">
    <property type="protein sequence ID" value="KFI70450.1"/>
    <property type="molecule type" value="Genomic_DNA"/>
</dbReference>
<feature type="region of interest" description="Disordered" evidence="5">
    <location>
        <begin position="204"/>
        <end position="236"/>
    </location>
</feature>
<reference evidence="10 11" key="1">
    <citation type="submission" date="2014-03" db="EMBL/GenBank/DDBJ databases">
        <title>Genomics of Bifidobacteria.</title>
        <authorList>
            <person name="Ventura M."/>
            <person name="Milani C."/>
            <person name="Lugli G.A."/>
        </authorList>
    </citation>
    <scope>NUCLEOTIDE SEQUENCE [LARGE SCALE GENOMIC DNA]</scope>
    <source>
        <strain evidence="10 11">LMG 11341</strain>
    </source>
</reference>
<feature type="chain" id="PRO_5039712213" evidence="7">
    <location>
        <begin position="30"/>
        <end position="556"/>
    </location>
</feature>
<dbReference type="Gene3D" id="2.60.40.10">
    <property type="entry name" value="Immunoglobulins"/>
    <property type="match status" value="1"/>
</dbReference>
<evidence type="ECO:0000256" key="6">
    <source>
        <dbReference type="SAM" id="Phobius"/>
    </source>
</evidence>
<feature type="signal peptide" evidence="7">
    <location>
        <begin position="1"/>
        <end position="29"/>
    </location>
</feature>
<keyword evidence="2" id="KW-0964">Secreted</keyword>
<dbReference type="Gene3D" id="2.60.40.740">
    <property type="match status" value="1"/>
</dbReference>
<feature type="transmembrane region" description="Helical" evidence="6">
    <location>
        <begin position="523"/>
        <end position="545"/>
    </location>
</feature>
<evidence type="ECO:0000313" key="11">
    <source>
        <dbReference type="Proteomes" id="UP000029060"/>
    </source>
</evidence>
<dbReference type="InterPro" id="IPR019931">
    <property type="entry name" value="LPXTG_anchor"/>
</dbReference>
<keyword evidence="4" id="KW-0572">Peptidoglycan-anchor</keyword>
<dbReference type="InterPro" id="IPR041033">
    <property type="entry name" value="SpaA_PFL_dom_1"/>
</dbReference>
<dbReference type="NCBIfam" id="TIGR04226">
    <property type="entry name" value="RrgB_K2N_iso_D2"/>
    <property type="match status" value="1"/>
</dbReference>
<dbReference type="NCBIfam" id="TIGR01167">
    <property type="entry name" value="LPXTG_anchor"/>
    <property type="match status" value="1"/>
</dbReference>
<dbReference type="InterPro" id="IPR013783">
    <property type="entry name" value="Ig-like_fold"/>
</dbReference>
<dbReference type="GO" id="GO:0005975">
    <property type="term" value="P:carbohydrate metabolic process"/>
    <property type="evidence" value="ECO:0007669"/>
    <property type="project" value="UniProtKB-ARBA"/>
</dbReference>
<dbReference type="eggNOG" id="COG4932">
    <property type="taxonomic scope" value="Bacteria"/>
</dbReference>
<evidence type="ECO:0000256" key="3">
    <source>
        <dbReference type="ARBA" id="ARBA00022729"/>
    </source>
</evidence>
<dbReference type="Pfam" id="PF00746">
    <property type="entry name" value="Gram_pos_anchor"/>
    <property type="match status" value="1"/>
</dbReference>
<protein>
    <submittedName>
        <fullName evidence="10">Fimbrial subunit-like cell surface protein</fullName>
    </submittedName>
</protein>
<keyword evidence="6" id="KW-1133">Transmembrane helix</keyword>
<keyword evidence="3 7" id="KW-0732">Signal</keyword>
<feature type="compositionally biased region" description="Basic and acidic residues" evidence="5">
    <location>
        <begin position="217"/>
        <end position="229"/>
    </location>
</feature>
<keyword evidence="6" id="KW-0472">Membrane</keyword>
<evidence type="ECO:0000259" key="8">
    <source>
        <dbReference type="Pfam" id="PF00746"/>
    </source>
</evidence>
<keyword evidence="6" id="KW-0812">Transmembrane</keyword>
<evidence type="ECO:0000256" key="2">
    <source>
        <dbReference type="ARBA" id="ARBA00022525"/>
    </source>
</evidence>
<dbReference type="NCBIfam" id="NF033902">
    <property type="entry name" value="iso_D2_wall_anc"/>
    <property type="match status" value="1"/>
</dbReference>
<comment type="caution">
    <text evidence="10">The sequence shown here is derived from an EMBL/GenBank/DDBJ whole genome shotgun (WGS) entry which is preliminary data.</text>
</comment>
<name>A0A087BHF0_9BIFI</name>
<evidence type="ECO:0000259" key="9">
    <source>
        <dbReference type="Pfam" id="PF17802"/>
    </source>
</evidence>
<accession>A0A087BHF0</accession>
<dbReference type="Proteomes" id="UP000029060">
    <property type="component" value="Unassembled WGS sequence"/>
</dbReference>
<feature type="domain" description="SpaA-like prealbumin fold" evidence="9">
    <location>
        <begin position="380"/>
        <end position="494"/>
    </location>
</feature>
<dbReference type="InterPro" id="IPR048052">
    <property type="entry name" value="FM1-like"/>
</dbReference>
<organism evidence="10 11">
    <name type="scientific">Bifidobacterium merycicum</name>
    <dbReference type="NCBI Taxonomy" id="78345"/>
    <lineage>
        <taxon>Bacteria</taxon>
        <taxon>Bacillati</taxon>
        <taxon>Actinomycetota</taxon>
        <taxon>Actinomycetes</taxon>
        <taxon>Bifidobacteriales</taxon>
        <taxon>Bifidobacteriaceae</taxon>
        <taxon>Bifidobacterium</taxon>
    </lineage>
</organism>
<feature type="domain" description="Gram-positive cocci surface proteins LPxTG" evidence="8">
    <location>
        <begin position="515"/>
        <end position="548"/>
    </location>
</feature>